<comment type="caution">
    <text evidence="1">The sequence shown here is derived from an EMBL/GenBank/DDBJ whole genome shotgun (WGS) entry which is preliminary data.</text>
</comment>
<protein>
    <submittedName>
        <fullName evidence="1">Uncharacterized protein</fullName>
    </submittedName>
</protein>
<evidence type="ECO:0000313" key="1">
    <source>
        <dbReference type="EMBL" id="MED6247809.1"/>
    </source>
</evidence>
<name>A0ABU7BE77_9TELE</name>
<sequence>MSKRRARACVTVNAHVLKTVRRASGFSLLWQRDIWEWERTEAAVRSRIQSGKEPVQKDFASRLRSAAPAGTNIILHVNDGPRSPDSVHLVQ</sequence>
<reference evidence="1 2" key="1">
    <citation type="submission" date="2021-07" db="EMBL/GenBank/DDBJ databases">
        <authorList>
            <person name="Palmer J.M."/>
        </authorList>
    </citation>
    <scope>NUCLEOTIDE SEQUENCE [LARGE SCALE GENOMIC DNA]</scope>
    <source>
        <strain evidence="1 2">AT_MEX2019</strain>
        <tissue evidence="1">Muscle</tissue>
    </source>
</reference>
<dbReference type="EMBL" id="JAHUTI010049534">
    <property type="protein sequence ID" value="MED6247809.1"/>
    <property type="molecule type" value="Genomic_DNA"/>
</dbReference>
<keyword evidence="2" id="KW-1185">Reference proteome</keyword>
<gene>
    <name evidence="1" type="ORF">ATANTOWER_017448</name>
</gene>
<dbReference type="Proteomes" id="UP001345963">
    <property type="component" value="Unassembled WGS sequence"/>
</dbReference>
<evidence type="ECO:0000313" key="2">
    <source>
        <dbReference type="Proteomes" id="UP001345963"/>
    </source>
</evidence>
<organism evidence="1 2">
    <name type="scientific">Ataeniobius toweri</name>
    <dbReference type="NCBI Taxonomy" id="208326"/>
    <lineage>
        <taxon>Eukaryota</taxon>
        <taxon>Metazoa</taxon>
        <taxon>Chordata</taxon>
        <taxon>Craniata</taxon>
        <taxon>Vertebrata</taxon>
        <taxon>Euteleostomi</taxon>
        <taxon>Actinopterygii</taxon>
        <taxon>Neopterygii</taxon>
        <taxon>Teleostei</taxon>
        <taxon>Neoteleostei</taxon>
        <taxon>Acanthomorphata</taxon>
        <taxon>Ovalentaria</taxon>
        <taxon>Atherinomorphae</taxon>
        <taxon>Cyprinodontiformes</taxon>
        <taxon>Goodeidae</taxon>
        <taxon>Ataeniobius</taxon>
    </lineage>
</organism>
<proteinExistence type="predicted"/>
<accession>A0ABU7BE77</accession>